<protein>
    <submittedName>
        <fullName evidence="2">Uncharacterized protein</fullName>
    </submittedName>
</protein>
<feature type="transmembrane region" description="Helical" evidence="1">
    <location>
        <begin position="42"/>
        <end position="66"/>
    </location>
</feature>
<feature type="transmembrane region" description="Helical" evidence="1">
    <location>
        <begin position="15"/>
        <end position="35"/>
    </location>
</feature>
<keyword evidence="1" id="KW-1133">Transmembrane helix</keyword>
<comment type="caution">
    <text evidence="2">The sequence shown here is derived from an EMBL/GenBank/DDBJ whole genome shotgun (WGS) entry which is preliminary data.</text>
</comment>
<proteinExistence type="predicted"/>
<dbReference type="EMBL" id="JBHMDY010000004">
    <property type="protein sequence ID" value="MFB9259806.1"/>
    <property type="molecule type" value="Genomic_DNA"/>
</dbReference>
<evidence type="ECO:0000313" key="3">
    <source>
        <dbReference type="Proteomes" id="UP001589700"/>
    </source>
</evidence>
<gene>
    <name evidence="2" type="ORF">ACFFVD_08325</name>
</gene>
<name>A0ABV5JPX2_9ACTN</name>
<keyword evidence="3" id="KW-1185">Reference proteome</keyword>
<keyword evidence="1" id="KW-0472">Membrane</keyword>
<dbReference type="RefSeq" id="WP_182632249.1">
    <property type="nucleotide sequence ID" value="NZ_JAALDM010000129.1"/>
</dbReference>
<organism evidence="2 3">
    <name type="scientific">Dietzia aerolata</name>
    <dbReference type="NCBI Taxonomy" id="595984"/>
    <lineage>
        <taxon>Bacteria</taxon>
        <taxon>Bacillati</taxon>
        <taxon>Actinomycetota</taxon>
        <taxon>Actinomycetes</taxon>
        <taxon>Mycobacteriales</taxon>
        <taxon>Dietziaceae</taxon>
        <taxon>Dietzia</taxon>
    </lineage>
</organism>
<evidence type="ECO:0000313" key="2">
    <source>
        <dbReference type="EMBL" id="MFB9259806.1"/>
    </source>
</evidence>
<keyword evidence="1" id="KW-0812">Transmembrane</keyword>
<sequence length="67" mass="7086">MTYGSKAFGLYDYGLGPVVLVGVPIVVPLLTLVVLRGGYRLTALGLFLAAPVLWVSFVVFFVIGGLV</sequence>
<accession>A0ABV5JPX2</accession>
<reference evidence="2 3" key="1">
    <citation type="submission" date="2024-09" db="EMBL/GenBank/DDBJ databases">
        <authorList>
            <person name="Sun Q."/>
            <person name="Mori K."/>
        </authorList>
    </citation>
    <scope>NUCLEOTIDE SEQUENCE [LARGE SCALE GENOMIC DNA]</scope>
    <source>
        <strain evidence="2 3">CCM 7659</strain>
    </source>
</reference>
<evidence type="ECO:0000256" key="1">
    <source>
        <dbReference type="SAM" id="Phobius"/>
    </source>
</evidence>
<dbReference type="Proteomes" id="UP001589700">
    <property type="component" value="Unassembled WGS sequence"/>
</dbReference>